<evidence type="ECO:0000313" key="6">
    <source>
        <dbReference type="Proteomes" id="UP001174909"/>
    </source>
</evidence>
<dbReference type="PANTHER" id="PTHR30004">
    <property type="entry name" value="4-HYDROXYTHREONINE-4-PHOSPHATE DEHYDROGENASE"/>
    <property type="match status" value="1"/>
</dbReference>
<evidence type="ECO:0000256" key="2">
    <source>
        <dbReference type="ARBA" id="ARBA00023002"/>
    </source>
</evidence>
<keyword evidence="3" id="KW-0520">NAD</keyword>
<dbReference type="PANTHER" id="PTHR30004:SF6">
    <property type="entry name" value="D-THREONATE 4-PHOSPHATE DEHYDROGENASE"/>
    <property type="match status" value="1"/>
</dbReference>
<evidence type="ECO:0000256" key="4">
    <source>
        <dbReference type="SAM" id="MobiDB-lite"/>
    </source>
</evidence>
<dbReference type="Gene3D" id="3.40.718.10">
    <property type="entry name" value="Isopropylmalate Dehydrogenase"/>
    <property type="match status" value="1"/>
</dbReference>
<comment type="caution">
    <text evidence="5">The sequence shown here is derived from an EMBL/GenBank/DDBJ whole genome shotgun (WGS) entry which is preliminary data.</text>
</comment>
<reference evidence="5" key="1">
    <citation type="submission" date="2023-03" db="EMBL/GenBank/DDBJ databases">
        <authorList>
            <person name="Steffen K."/>
            <person name="Cardenas P."/>
        </authorList>
    </citation>
    <scope>NUCLEOTIDE SEQUENCE</scope>
</reference>
<dbReference type="GO" id="GO:0016491">
    <property type="term" value="F:oxidoreductase activity"/>
    <property type="evidence" value="ECO:0007669"/>
    <property type="project" value="UniProtKB-KW"/>
</dbReference>
<proteinExistence type="predicted"/>
<keyword evidence="1" id="KW-0479">Metal-binding</keyword>
<dbReference type="GO" id="GO:0046872">
    <property type="term" value="F:metal ion binding"/>
    <property type="evidence" value="ECO:0007669"/>
    <property type="project" value="UniProtKB-KW"/>
</dbReference>
<dbReference type="Pfam" id="PF04166">
    <property type="entry name" value="PdxA"/>
    <property type="match status" value="1"/>
</dbReference>
<dbReference type="SUPFAM" id="SSF53659">
    <property type="entry name" value="Isocitrate/Isopropylmalate dehydrogenase-like"/>
    <property type="match status" value="1"/>
</dbReference>
<name>A0AA35SGR8_GEOBA</name>
<keyword evidence="2" id="KW-0560">Oxidoreductase</keyword>
<dbReference type="EMBL" id="CASHTH010002395">
    <property type="protein sequence ID" value="CAI8029309.1"/>
    <property type="molecule type" value="Genomic_DNA"/>
</dbReference>
<gene>
    <name evidence="5" type="ORF">GBAR_LOCUS16656</name>
</gene>
<sequence length="396" mass="42070">MTRPEVQIQSEATTHSDPHPLLGRGTGTPRTENRPKIGLTMGDAAGIGPEILVKALAHESVYSLCQPIVIGSSAILQDACFRFTTSNKPPLKLNIIKTPTQALARHGTIDVLDVSSISPQDISVGTIDARAGAAAVKAIEIGTHLTMHGELDAITTAPICKAAIHRAGVSYPGHTEMLAAFTNTAHAVMMLCTPEALDGNQPSAIKENLFAEGFREPRVIPAVSFVTNHVALADVSKHLSVERIVEVIRITRQALIRCGISEPRLVVAGLNPHAGEDGAFGKEEEYLIRPAIAQAEAHFGTIDGPLPADALFVKAIQGEWHAVIVMYHDQGNIPIKLLGFGELVNVTLGLPIVRTSVDHGTAFDIAGKGIANEMSLVEALSCAVRLTNASQRENPL</sequence>
<evidence type="ECO:0000313" key="5">
    <source>
        <dbReference type="EMBL" id="CAI8029309.1"/>
    </source>
</evidence>
<organism evidence="5 6">
    <name type="scientific">Geodia barretti</name>
    <name type="common">Barrett's horny sponge</name>
    <dbReference type="NCBI Taxonomy" id="519541"/>
    <lineage>
        <taxon>Eukaryota</taxon>
        <taxon>Metazoa</taxon>
        <taxon>Porifera</taxon>
        <taxon>Demospongiae</taxon>
        <taxon>Heteroscleromorpha</taxon>
        <taxon>Tetractinellida</taxon>
        <taxon>Astrophorina</taxon>
        <taxon>Geodiidae</taxon>
        <taxon>Geodia</taxon>
    </lineage>
</organism>
<dbReference type="AlphaFoldDB" id="A0AA35SGR8"/>
<accession>A0AA35SGR8</accession>
<dbReference type="InterPro" id="IPR005255">
    <property type="entry name" value="PdxA_fam"/>
</dbReference>
<keyword evidence="6" id="KW-1185">Reference proteome</keyword>
<protein>
    <submittedName>
        <fullName evidence="5">D-threonate 4-phosphate dehydrogenase</fullName>
    </submittedName>
</protein>
<evidence type="ECO:0000256" key="3">
    <source>
        <dbReference type="ARBA" id="ARBA00023027"/>
    </source>
</evidence>
<dbReference type="NCBIfam" id="TIGR00557">
    <property type="entry name" value="pdxA"/>
    <property type="match status" value="1"/>
</dbReference>
<evidence type="ECO:0000256" key="1">
    <source>
        <dbReference type="ARBA" id="ARBA00022723"/>
    </source>
</evidence>
<dbReference type="Proteomes" id="UP001174909">
    <property type="component" value="Unassembled WGS sequence"/>
</dbReference>
<feature type="region of interest" description="Disordered" evidence="4">
    <location>
        <begin position="1"/>
        <end position="40"/>
    </location>
</feature>
<dbReference type="GO" id="GO:0051287">
    <property type="term" value="F:NAD binding"/>
    <property type="evidence" value="ECO:0007669"/>
    <property type="project" value="InterPro"/>
</dbReference>